<dbReference type="Proteomes" id="UP000266644">
    <property type="component" value="Unassembled WGS sequence"/>
</dbReference>
<comment type="caution">
    <text evidence="1">The sequence shown here is derived from an EMBL/GenBank/DDBJ whole genome shotgun (WGS) entry which is preliminary data.</text>
</comment>
<sequence length="83" mass="10198">MKTRRFCPKCGRPVLKSPTKGYVFQCFCCDEDFYRFEVLRKKDMADVRFIRKQAVLHERQQEYVPHSLKKPYPRYRFKTKKTN</sequence>
<name>A0A396C9U2_BACFG</name>
<dbReference type="AlphaFoldDB" id="A0A396C9U2"/>
<evidence type="ECO:0000313" key="1">
    <source>
        <dbReference type="EMBL" id="RHH14406.1"/>
    </source>
</evidence>
<protein>
    <submittedName>
        <fullName evidence="1">Uncharacterized protein</fullName>
    </submittedName>
</protein>
<reference evidence="1 2" key="1">
    <citation type="submission" date="2018-08" db="EMBL/GenBank/DDBJ databases">
        <title>A genome reference for cultivated species of the human gut microbiota.</title>
        <authorList>
            <person name="Zou Y."/>
            <person name="Xue W."/>
            <person name="Luo G."/>
        </authorList>
    </citation>
    <scope>NUCLEOTIDE SEQUENCE [LARGE SCALE GENOMIC DNA]</scope>
    <source>
        <strain evidence="1 2">AM18-6</strain>
    </source>
</reference>
<dbReference type="EMBL" id="QRJE01000008">
    <property type="protein sequence ID" value="RHH14406.1"/>
    <property type="molecule type" value="Genomic_DNA"/>
</dbReference>
<dbReference type="RefSeq" id="WP_122330054.1">
    <property type="nucleotide sequence ID" value="NZ_JAQDYY010000001.1"/>
</dbReference>
<organism evidence="1 2">
    <name type="scientific">Bacteroides fragilis</name>
    <dbReference type="NCBI Taxonomy" id="817"/>
    <lineage>
        <taxon>Bacteria</taxon>
        <taxon>Pseudomonadati</taxon>
        <taxon>Bacteroidota</taxon>
        <taxon>Bacteroidia</taxon>
        <taxon>Bacteroidales</taxon>
        <taxon>Bacteroidaceae</taxon>
        <taxon>Bacteroides</taxon>
    </lineage>
</organism>
<evidence type="ECO:0000313" key="2">
    <source>
        <dbReference type="Proteomes" id="UP000266644"/>
    </source>
</evidence>
<accession>A0A396C9U2</accession>
<gene>
    <name evidence="1" type="ORF">DW228_06290</name>
</gene>
<proteinExistence type="predicted"/>